<name>A0A917TU40_9ACTN</name>
<dbReference type="InterPro" id="IPR028082">
    <property type="entry name" value="Peripla_BP_I"/>
</dbReference>
<evidence type="ECO:0000259" key="4">
    <source>
        <dbReference type="PROSITE" id="PS50932"/>
    </source>
</evidence>
<dbReference type="GO" id="GO:0003700">
    <property type="term" value="F:DNA-binding transcription factor activity"/>
    <property type="evidence" value="ECO:0007669"/>
    <property type="project" value="TreeGrafter"/>
</dbReference>
<reference evidence="5" key="2">
    <citation type="submission" date="2020-09" db="EMBL/GenBank/DDBJ databases">
        <authorList>
            <person name="Sun Q."/>
            <person name="Zhou Y."/>
        </authorList>
    </citation>
    <scope>NUCLEOTIDE SEQUENCE</scope>
    <source>
        <strain evidence="5">CGMCC 4.7312</strain>
    </source>
</reference>
<dbReference type="Gene3D" id="1.10.260.40">
    <property type="entry name" value="lambda repressor-like DNA-binding domains"/>
    <property type="match status" value="1"/>
</dbReference>
<dbReference type="PANTHER" id="PTHR30146:SF153">
    <property type="entry name" value="LACTOSE OPERON REPRESSOR"/>
    <property type="match status" value="1"/>
</dbReference>
<dbReference type="GO" id="GO:0000976">
    <property type="term" value="F:transcription cis-regulatory region binding"/>
    <property type="evidence" value="ECO:0007669"/>
    <property type="project" value="TreeGrafter"/>
</dbReference>
<dbReference type="Pfam" id="PF13377">
    <property type="entry name" value="Peripla_BP_3"/>
    <property type="match status" value="1"/>
</dbReference>
<dbReference type="InterPro" id="IPR046335">
    <property type="entry name" value="LacI/GalR-like_sensor"/>
</dbReference>
<gene>
    <name evidence="5" type="ORF">GCM10011608_20080</name>
</gene>
<feature type="domain" description="HTH lacI-type" evidence="4">
    <location>
        <begin position="29"/>
        <end position="83"/>
    </location>
</feature>
<dbReference type="AlphaFoldDB" id="A0A917TU40"/>
<keyword evidence="6" id="KW-1185">Reference proteome</keyword>
<dbReference type="CDD" id="cd06296">
    <property type="entry name" value="PBP1_CatR-like"/>
    <property type="match status" value="1"/>
</dbReference>
<dbReference type="EMBL" id="BMNB01000007">
    <property type="protein sequence ID" value="GGM35460.1"/>
    <property type="molecule type" value="Genomic_DNA"/>
</dbReference>
<dbReference type="SUPFAM" id="SSF47413">
    <property type="entry name" value="lambda repressor-like DNA-binding domains"/>
    <property type="match status" value="1"/>
</dbReference>
<keyword evidence="2" id="KW-0238">DNA-binding</keyword>
<comment type="caution">
    <text evidence="5">The sequence shown here is derived from an EMBL/GenBank/DDBJ whole genome shotgun (WGS) entry which is preliminary data.</text>
</comment>
<dbReference type="Gene3D" id="3.40.50.2300">
    <property type="match status" value="2"/>
</dbReference>
<organism evidence="5 6">
    <name type="scientific">Micromonospora sonchi</name>
    <dbReference type="NCBI Taxonomy" id="1763543"/>
    <lineage>
        <taxon>Bacteria</taxon>
        <taxon>Bacillati</taxon>
        <taxon>Actinomycetota</taxon>
        <taxon>Actinomycetes</taxon>
        <taxon>Micromonosporales</taxon>
        <taxon>Micromonosporaceae</taxon>
        <taxon>Micromonospora</taxon>
    </lineage>
</organism>
<dbReference type="Proteomes" id="UP000608890">
    <property type="component" value="Unassembled WGS sequence"/>
</dbReference>
<evidence type="ECO:0000313" key="6">
    <source>
        <dbReference type="Proteomes" id="UP000608890"/>
    </source>
</evidence>
<evidence type="ECO:0000256" key="3">
    <source>
        <dbReference type="ARBA" id="ARBA00023163"/>
    </source>
</evidence>
<dbReference type="Pfam" id="PF00356">
    <property type="entry name" value="LacI"/>
    <property type="match status" value="1"/>
</dbReference>
<dbReference type="InterPro" id="IPR010982">
    <property type="entry name" value="Lambda_DNA-bd_dom_sf"/>
</dbReference>
<evidence type="ECO:0000313" key="5">
    <source>
        <dbReference type="EMBL" id="GGM35460.1"/>
    </source>
</evidence>
<evidence type="ECO:0000256" key="2">
    <source>
        <dbReference type="ARBA" id="ARBA00023125"/>
    </source>
</evidence>
<dbReference type="SMART" id="SM00354">
    <property type="entry name" value="HTH_LACI"/>
    <property type="match status" value="1"/>
</dbReference>
<dbReference type="CDD" id="cd01392">
    <property type="entry name" value="HTH_LacI"/>
    <property type="match status" value="1"/>
</dbReference>
<dbReference type="PROSITE" id="PS50932">
    <property type="entry name" value="HTH_LACI_2"/>
    <property type="match status" value="1"/>
</dbReference>
<evidence type="ECO:0000256" key="1">
    <source>
        <dbReference type="ARBA" id="ARBA00023015"/>
    </source>
</evidence>
<dbReference type="InterPro" id="IPR000843">
    <property type="entry name" value="HTH_LacI"/>
</dbReference>
<reference evidence="5" key="1">
    <citation type="journal article" date="2014" name="Int. J. Syst. Evol. Microbiol.">
        <title>Complete genome sequence of Corynebacterium casei LMG S-19264T (=DSM 44701T), isolated from a smear-ripened cheese.</title>
        <authorList>
            <consortium name="US DOE Joint Genome Institute (JGI-PGF)"/>
            <person name="Walter F."/>
            <person name="Albersmeier A."/>
            <person name="Kalinowski J."/>
            <person name="Ruckert C."/>
        </authorList>
    </citation>
    <scope>NUCLEOTIDE SEQUENCE</scope>
    <source>
        <strain evidence="5">CGMCC 4.7312</strain>
    </source>
</reference>
<dbReference type="PANTHER" id="PTHR30146">
    <property type="entry name" value="LACI-RELATED TRANSCRIPTIONAL REPRESSOR"/>
    <property type="match status" value="1"/>
</dbReference>
<protein>
    <submittedName>
        <fullName evidence="5">LacI family transcriptional regulator</fullName>
    </submittedName>
</protein>
<keyword evidence="1" id="KW-0805">Transcription regulation</keyword>
<proteinExistence type="predicted"/>
<sequence>MDAAGTPPASATGRVRGRRRVAANDNRTVTIAAIARLAGVSVPTVSRVINGRSDVAPQTRARVEELLTRHGYRRRPPSMRASSGLLDLVFNDLDSPWAVEIIRGVEDVAHAVGVGTVVSAIHRRTSSAKQWLDNIRTRSTEGVIFVTSTLEGPQQAELRRLNIPVVIVDPAGVPAQEAPMVGATNWAGSLRATEYLIGLGHRRIGFIAGLPQLMCSRARMDGYRAALETAGIPIDDRLIQPGNFYHEAGFAGGVRLLGLADPPTAIFASSDQMALGVYEAVRQRGLRVPDDISVVGFDDLPEVRWCSPPLTTVRQPLAEMGMLAARTVLRLAKGEKVESPRVELATELVIRDSAAAPRNGSFRCEPTNYR</sequence>
<accession>A0A917TU40</accession>
<keyword evidence="3" id="KW-0804">Transcription</keyword>
<dbReference type="SUPFAM" id="SSF53822">
    <property type="entry name" value="Periplasmic binding protein-like I"/>
    <property type="match status" value="1"/>
</dbReference>